<keyword evidence="3" id="KW-0687">Ribonucleoprotein</keyword>
<dbReference type="EMBL" id="KN848559">
    <property type="protein sequence ID" value="KIR82481.1"/>
    <property type="molecule type" value="Genomic_DNA"/>
</dbReference>
<dbReference type="HAMAP" id="MF_00573">
    <property type="entry name" value="Ribosomal_eL33"/>
    <property type="match status" value="1"/>
</dbReference>
<keyword evidence="5" id="KW-1185">Reference proteome</keyword>
<organism evidence="4 5">
    <name type="scientific">Cryptococcus gattii EJB2</name>
    <dbReference type="NCBI Taxonomy" id="1296103"/>
    <lineage>
        <taxon>Eukaryota</taxon>
        <taxon>Fungi</taxon>
        <taxon>Dikarya</taxon>
        <taxon>Basidiomycota</taxon>
        <taxon>Agaricomycotina</taxon>
        <taxon>Tremellomycetes</taxon>
        <taxon>Tremellales</taxon>
        <taxon>Cryptococcaceae</taxon>
        <taxon>Cryptococcus</taxon>
        <taxon>Cryptococcus gattii species complex</taxon>
    </lineage>
</organism>
<evidence type="ECO:0000256" key="2">
    <source>
        <dbReference type="ARBA" id="ARBA00022980"/>
    </source>
</evidence>
<evidence type="ECO:0000313" key="4">
    <source>
        <dbReference type="EMBL" id="KIR82481.1"/>
    </source>
</evidence>
<sequence>MIGTNPNLIADSSATFGDFPYHLAIFRVSPYVLKVDFGSTSPSLKRLDKMASRLYIKGRILGHKRGKRNSRPNQSLLQIEGVDNKEAARHYLGKRVAYVYKAKREINGSRVRVIWGRISRSHGNSGAVKSKFRTNLPAKTFGASCRIMLFPSNI</sequence>
<comment type="similarity">
    <text evidence="1">Belongs to the eukaryotic ribosomal protein eL33 family.</text>
</comment>
<protein>
    <submittedName>
        <fullName evidence="4">50S small subunit ribosomal protein L33-b</fullName>
    </submittedName>
</protein>
<dbReference type="InterPro" id="IPR001780">
    <property type="entry name" value="Ribosomal_eL33"/>
</dbReference>
<dbReference type="Proteomes" id="UP000054272">
    <property type="component" value="Unassembled WGS sequence"/>
</dbReference>
<dbReference type="GO" id="GO:0005840">
    <property type="term" value="C:ribosome"/>
    <property type="evidence" value="ECO:0007669"/>
    <property type="project" value="UniProtKB-KW"/>
</dbReference>
<dbReference type="InterPro" id="IPR038661">
    <property type="entry name" value="Ribosomal_eL33_sf"/>
</dbReference>
<accession>A0ABR5C466</accession>
<dbReference type="Pfam" id="PF01247">
    <property type="entry name" value="Ribosomal_L35Ae"/>
    <property type="match status" value="1"/>
</dbReference>
<dbReference type="PANTHER" id="PTHR10902">
    <property type="entry name" value="60S RIBOSOMAL PROTEIN L35A"/>
    <property type="match status" value="1"/>
</dbReference>
<dbReference type="InterPro" id="IPR009000">
    <property type="entry name" value="Transl_B-barrel_sf"/>
</dbReference>
<reference evidence="4 5" key="1">
    <citation type="submission" date="2015-01" db="EMBL/GenBank/DDBJ databases">
        <title>The Genome Sequence of Cryptococcus gattii EJB2.</title>
        <authorList>
            <consortium name="The Broad Institute Genomics Platform"/>
            <person name="Cuomo C."/>
            <person name="Litvintseva A."/>
            <person name="Chen Y."/>
            <person name="Heitman J."/>
            <person name="Sun S."/>
            <person name="Springer D."/>
            <person name="Dromer F."/>
            <person name="Young S."/>
            <person name="Zeng Q."/>
            <person name="Gargeya S."/>
            <person name="Abouelleil A."/>
            <person name="Alvarado L."/>
            <person name="Chapman S.B."/>
            <person name="Gainer-Dewar J."/>
            <person name="Goldberg J."/>
            <person name="Griggs A."/>
            <person name="Gujja S."/>
            <person name="Hansen M."/>
            <person name="Howarth C."/>
            <person name="Imamovic A."/>
            <person name="Larimer J."/>
            <person name="Murphy C."/>
            <person name="Naylor J."/>
            <person name="Pearson M."/>
            <person name="Priest M."/>
            <person name="Roberts A."/>
            <person name="Saif S."/>
            <person name="Shea T."/>
            <person name="Sykes S."/>
            <person name="Wortman J."/>
            <person name="Nusbaum C."/>
            <person name="Birren B."/>
        </authorList>
    </citation>
    <scope>NUCLEOTIDE SEQUENCE [LARGE SCALE GENOMIC DNA]</scope>
    <source>
        <strain evidence="4 5">EJB2</strain>
    </source>
</reference>
<dbReference type="Gene3D" id="2.40.10.190">
    <property type="entry name" value="translation elongation factor selb, chain A, domain 4"/>
    <property type="match status" value="1"/>
</dbReference>
<evidence type="ECO:0000256" key="1">
    <source>
        <dbReference type="ARBA" id="ARBA00009269"/>
    </source>
</evidence>
<keyword evidence="2 4" id="KW-0689">Ribosomal protein</keyword>
<evidence type="ECO:0000313" key="5">
    <source>
        <dbReference type="Proteomes" id="UP000054272"/>
    </source>
</evidence>
<proteinExistence type="inferred from homology"/>
<gene>
    <name evidence="4" type="ORF">I306_00315</name>
</gene>
<evidence type="ECO:0000256" key="3">
    <source>
        <dbReference type="ARBA" id="ARBA00023274"/>
    </source>
</evidence>
<dbReference type="SUPFAM" id="SSF50447">
    <property type="entry name" value="Translation proteins"/>
    <property type="match status" value="1"/>
</dbReference>
<name>A0ABR5C466_9TREE</name>